<accession>A0A7M6DQY7</accession>
<dbReference type="EnsemblMetazoa" id="CLYHEMT023621.1">
    <property type="protein sequence ID" value="CLYHEMP023621.1"/>
    <property type="gene ID" value="CLYHEMG023621"/>
</dbReference>
<dbReference type="Proteomes" id="UP000594262">
    <property type="component" value="Unplaced"/>
</dbReference>
<feature type="compositionally biased region" description="Polar residues" evidence="1">
    <location>
        <begin position="70"/>
        <end position="83"/>
    </location>
</feature>
<protein>
    <submittedName>
        <fullName evidence="2">Uncharacterized protein</fullName>
    </submittedName>
</protein>
<dbReference type="GeneID" id="136806256"/>
<evidence type="ECO:0000256" key="1">
    <source>
        <dbReference type="SAM" id="MobiDB-lite"/>
    </source>
</evidence>
<sequence>MSTAALDWSVCGSDDEWQQDLKLPEPTDPKKGVMLDITNVPVKIALMFREIEEKKILPITCTCPRVGSLKDSSTISTPVQPTSKEVESADSGTENEQKIADTSKAYEAFDFDDESDPRGIASAKRKTPASGVKRVKKEKASLSNVVNDIRRQKLLDDMEAANGSVSGVNKPEIVTESAKNVPTTTTTISESPTTKPSS</sequence>
<dbReference type="Pfam" id="PF15364">
    <property type="entry name" value="PAXIP1_C"/>
    <property type="match status" value="1"/>
</dbReference>
<feature type="compositionally biased region" description="Basic residues" evidence="1">
    <location>
        <begin position="123"/>
        <end position="137"/>
    </location>
</feature>
<dbReference type="InterPro" id="IPR028213">
    <property type="entry name" value="PA1"/>
</dbReference>
<feature type="region of interest" description="Disordered" evidence="1">
    <location>
        <begin position="162"/>
        <end position="198"/>
    </location>
</feature>
<proteinExistence type="predicted"/>
<evidence type="ECO:0000313" key="3">
    <source>
        <dbReference type="Proteomes" id="UP000594262"/>
    </source>
</evidence>
<dbReference type="AlphaFoldDB" id="A0A7M6DQY7"/>
<feature type="region of interest" description="Disordered" evidence="1">
    <location>
        <begin position="70"/>
        <end position="140"/>
    </location>
</feature>
<reference evidence="2" key="1">
    <citation type="submission" date="2021-01" db="UniProtKB">
        <authorList>
            <consortium name="EnsemblMetazoa"/>
        </authorList>
    </citation>
    <scope>IDENTIFICATION</scope>
</reference>
<keyword evidence="3" id="KW-1185">Reference proteome</keyword>
<evidence type="ECO:0000313" key="2">
    <source>
        <dbReference type="EnsemblMetazoa" id="CLYHEMP023621.1"/>
    </source>
</evidence>
<organism evidence="2 3">
    <name type="scientific">Clytia hemisphaerica</name>
    <dbReference type="NCBI Taxonomy" id="252671"/>
    <lineage>
        <taxon>Eukaryota</taxon>
        <taxon>Metazoa</taxon>
        <taxon>Cnidaria</taxon>
        <taxon>Hydrozoa</taxon>
        <taxon>Hydroidolina</taxon>
        <taxon>Leptothecata</taxon>
        <taxon>Obeliida</taxon>
        <taxon>Clytiidae</taxon>
        <taxon>Clytia</taxon>
    </lineage>
</organism>
<dbReference type="OrthoDB" id="10581585at2759"/>
<feature type="compositionally biased region" description="Low complexity" evidence="1">
    <location>
        <begin position="182"/>
        <end position="198"/>
    </location>
</feature>
<name>A0A7M6DQY7_9CNID</name>
<dbReference type="RefSeq" id="XP_066918914.1">
    <property type="nucleotide sequence ID" value="XM_067062813.1"/>
</dbReference>